<evidence type="ECO:0000313" key="1">
    <source>
        <dbReference type="EMBL" id="CAB4127410.1"/>
    </source>
</evidence>
<dbReference type="EMBL" id="LR796208">
    <property type="protein sequence ID" value="CAB4127410.1"/>
    <property type="molecule type" value="Genomic_DNA"/>
</dbReference>
<sequence length="87" mass="10402">MVISRFVEFVLVNVKMTNQSRRSLHKRNKRLRRSFCFDFGDVPVCNVNEQTKVWEDVVNPRGNAYALRNQLKYRSSKKEKLYKSFTV</sequence>
<name>A0A6J5L4B4_9CAUD</name>
<reference evidence="1" key="1">
    <citation type="submission" date="2020-04" db="EMBL/GenBank/DDBJ databases">
        <authorList>
            <person name="Chiriac C."/>
            <person name="Salcher M."/>
            <person name="Ghai R."/>
            <person name="Kavagutti S V."/>
        </authorList>
    </citation>
    <scope>NUCLEOTIDE SEQUENCE</scope>
</reference>
<protein>
    <submittedName>
        <fullName evidence="1">Uncharacterized protein</fullName>
    </submittedName>
</protein>
<accession>A0A6J5L4B4</accession>
<proteinExistence type="predicted"/>
<organism evidence="1">
    <name type="scientific">uncultured Caudovirales phage</name>
    <dbReference type="NCBI Taxonomy" id="2100421"/>
    <lineage>
        <taxon>Viruses</taxon>
        <taxon>Duplodnaviria</taxon>
        <taxon>Heunggongvirae</taxon>
        <taxon>Uroviricota</taxon>
        <taxon>Caudoviricetes</taxon>
        <taxon>Peduoviridae</taxon>
        <taxon>Maltschvirus</taxon>
        <taxon>Maltschvirus maltsch</taxon>
    </lineage>
</organism>
<gene>
    <name evidence="1" type="ORF">UFOVP84_173</name>
</gene>